<comment type="caution">
    <text evidence="2">The sequence shown here is derived from an EMBL/GenBank/DDBJ whole genome shotgun (WGS) entry which is preliminary data.</text>
</comment>
<reference evidence="2" key="1">
    <citation type="submission" date="2022-03" db="EMBL/GenBank/DDBJ databases">
        <title>Draft genome sequence of Aduncisulcus paluster, a free-living microaerophilic Fornicata.</title>
        <authorList>
            <person name="Yuyama I."/>
            <person name="Kume K."/>
            <person name="Tamura T."/>
            <person name="Inagaki Y."/>
            <person name="Hashimoto T."/>
        </authorList>
    </citation>
    <scope>NUCLEOTIDE SEQUENCE</scope>
    <source>
        <strain evidence="2">NY0171</strain>
    </source>
</reference>
<evidence type="ECO:0000313" key="3">
    <source>
        <dbReference type="Proteomes" id="UP001057375"/>
    </source>
</evidence>
<proteinExistence type="predicted"/>
<feature type="region of interest" description="Disordered" evidence="1">
    <location>
        <begin position="36"/>
        <end position="77"/>
    </location>
</feature>
<feature type="compositionally biased region" description="Acidic residues" evidence="1">
    <location>
        <begin position="57"/>
        <end position="66"/>
    </location>
</feature>
<accession>A0ABQ5KH30</accession>
<keyword evidence="3" id="KW-1185">Reference proteome</keyword>
<dbReference type="Proteomes" id="UP001057375">
    <property type="component" value="Unassembled WGS sequence"/>
</dbReference>
<name>A0ABQ5KH30_9EUKA</name>
<dbReference type="EMBL" id="BQXS01001944">
    <property type="protein sequence ID" value="GKT31231.1"/>
    <property type="molecule type" value="Genomic_DNA"/>
</dbReference>
<evidence type="ECO:0000313" key="2">
    <source>
        <dbReference type="EMBL" id="GKT31231.1"/>
    </source>
</evidence>
<sequence length="77" mass="8399">NFILSLDDATKVRAVLKRKIVSENCSVVILVDNAAGAANNDESVDEEQPQDTNAVNDDSEIQEESLDANPADQNQQR</sequence>
<organism evidence="2 3">
    <name type="scientific">Aduncisulcus paluster</name>
    <dbReference type="NCBI Taxonomy" id="2918883"/>
    <lineage>
        <taxon>Eukaryota</taxon>
        <taxon>Metamonada</taxon>
        <taxon>Carpediemonas-like organisms</taxon>
        <taxon>Aduncisulcus</taxon>
    </lineage>
</organism>
<gene>
    <name evidence="2" type="ORF">ADUPG1_001912</name>
</gene>
<protein>
    <submittedName>
        <fullName evidence="2">Uncharacterized protein</fullName>
    </submittedName>
</protein>
<feature type="non-terminal residue" evidence="2">
    <location>
        <position position="1"/>
    </location>
</feature>
<evidence type="ECO:0000256" key="1">
    <source>
        <dbReference type="SAM" id="MobiDB-lite"/>
    </source>
</evidence>